<dbReference type="EMBL" id="CP000617">
    <property type="protein sequence ID" value="ABO59768.1"/>
    <property type="molecule type" value="Genomic_DNA"/>
</dbReference>
<dbReference type="AlphaFoldDB" id="A4JU15"/>
<feature type="region of interest" description="Disordered" evidence="1">
    <location>
        <begin position="99"/>
        <end position="128"/>
    </location>
</feature>
<sequence length="128" mass="14607">MAKDDFIRIKYSREVDGRKKRTSVSVDPDLFQIFAKIRGSVPAARAVLRQWAAEIDGDRQWSEGLGSDGGIGSSRLVQRRMFAEINEFVDKGMIVVRQEEVERHPNAPRPDVRAPKKRTRDKRTPVMA</sequence>
<evidence type="ECO:0000256" key="1">
    <source>
        <dbReference type="SAM" id="MobiDB-lite"/>
    </source>
</evidence>
<name>A4JU15_BURVG</name>
<protein>
    <submittedName>
        <fullName evidence="2">Uncharacterized protein</fullName>
    </submittedName>
</protein>
<evidence type="ECO:0000313" key="2">
    <source>
        <dbReference type="EMBL" id="ABO59768.1"/>
    </source>
</evidence>
<dbReference type="HOGENOM" id="CLU_2024814_0_0_4"/>
<geneLocation type="plasmid" evidence="2 3">
    <name>pBVIE01</name>
</geneLocation>
<keyword evidence="2" id="KW-0614">Plasmid</keyword>
<accession>A4JU15</accession>
<reference evidence="2 3" key="1">
    <citation type="submission" date="2007-03" db="EMBL/GenBank/DDBJ databases">
        <title>Complete sequence of plasmid pBVIE01 of Burkholderia vietnamiensis G4.</title>
        <authorList>
            <consortium name="US DOE Joint Genome Institute"/>
            <person name="Copeland A."/>
            <person name="Lucas S."/>
            <person name="Lapidus A."/>
            <person name="Barry K."/>
            <person name="Detter J.C."/>
            <person name="Glavina del Rio T."/>
            <person name="Hammon N."/>
            <person name="Israni S."/>
            <person name="Dalin E."/>
            <person name="Tice H."/>
            <person name="Pitluck S."/>
            <person name="Chain P."/>
            <person name="Malfatti S."/>
            <person name="Shin M."/>
            <person name="Vergez L."/>
            <person name="Schmutz J."/>
            <person name="Larimer F."/>
            <person name="Land M."/>
            <person name="Hauser L."/>
            <person name="Kyrpides N."/>
            <person name="Tiedje J."/>
            <person name="Richardson P."/>
        </authorList>
    </citation>
    <scope>NUCLEOTIDE SEQUENCE [LARGE SCALE GENOMIC DNA]</scope>
    <source>
        <strain evidence="3">G4 / LMG 22486</strain>
        <plasmid evidence="2 3">pBVIE01</plasmid>
    </source>
</reference>
<organism evidence="2 3">
    <name type="scientific">Burkholderia vietnamiensis (strain G4 / LMG 22486)</name>
    <name type="common">Burkholderia cepacia (strain R1808)</name>
    <dbReference type="NCBI Taxonomy" id="269482"/>
    <lineage>
        <taxon>Bacteria</taxon>
        <taxon>Pseudomonadati</taxon>
        <taxon>Pseudomonadota</taxon>
        <taxon>Betaproteobacteria</taxon>
        <taxon>Burkholderiales</taxon>
        <taxon>Burkholderiaceae</taxon>
        <taxon>Burkholderia</taxon>
        <taxon>Burkholderia cepacia complex</taxon>
    </lineage>
</organism>
<evidence type="ECO:0000313" key="3">
    <source>
        <dbReference type="Proteomes" id="UP000002287"/>
    </source>
</evidence>
<gene>
    <name evidence="2" type="ordered locus">Bcep1808_6881</name>
</gene>
<feature type="compositionally biased region" description="Basic and acidic residues" evidence="1">
    <location>
        <begin position="99"/>
        <end position="114"/>
    </location>
</feature>
<proteinExistence type="predicted"/>
<dbReference type="Proteomes" id="UP000002287">
    <property type="component" value="Plasmid pBVIE01"/>
</dbReference>
<dbReference type="KEGG" id="bvi:Bcep1808_6881"/>